<protein>
    <submittedName>
        <fullName evidence="1">Uncharacterized protein</fullName>
    </submittedName>
</protein>
<dbReference type="CDD" id="cd20705">
    <property type="entry name" value="MIX_I"/>
    <property type="match status" value="1"/>
</dbReference>
<evidence type="ECO:0000313" key="2">
    <source>
        <dbReference type="Proteomes" id="UP000236023"/>
    </source>
</evidence>
<organism evidence="1 2">
    <name type="scientific">Stutzerimonas stutzeri</name>
    <name type="common">Pseudomonas stutzeri</name>
    <dbReference type="NCBI Taxonomy" id="316"/>
    <lineage>
        <taxon>Bacteria</taxon>
        <taxon>Pseudomonadati</taxon>
        <taxon>Pseudomonadota</taxon>
        <taxon>Gammaproteobacteria</taxon>
        <taxon>Pseudomonadales</taxon>
        <taxon>Pseudomonadaceae</taxon>
        <taxon>Stutzerimonas</taxon>
    </lineage>
</organism>
<dbReference type="AlphaFoldDB" id="A0A2N8SXR6"/>
<name>A0A2N8SXR6_STUST</name>
<gene>
    <name evidence="1" type="ORF">CXK94_15680</name>
</gene>
<proteinExistence type="predicted"/>
<reference evidence="1 2" key="1">
    <citation type="submission" date="2018-01" db="EMBL/GenBank/DDBJ databases">
        <title>Denitrification phenotypes of diverse strains of Pseudomonas stutzeri.</title>
        <authorList>
            <person name="Milligan D.A."/>
            <person name="Bergaust L."/>
            <person name="Bakken L.R."/>
            <person name="Frostegard A."/>
        </authorList>
    </citation>
    <scope>NUCLEOTIDE SEQUENCE [LARGE SCALE GENOMIC DNA]</scope>
    <source>
        <strain evidence="1 2">24a75</strain>
    </source>
</reference>
<evidence type="ECO:0000313" key="1">
    <source>
        <dbReference type="EMBL" id="PNG07258.1"/>
    </source>
</evidence>
<dbReference type="RefSeq" id="WP_102895041.1">
    <property type="nucleotide sequence ID" value="NZ_POUT01000009.1"/>
</dbReference>
<comment type="caution">
    <text evidence="1">The sequence shown here is derived from an EMBL/GenBank/DDBJ whole genome shotgun (WGS) entry which is preliminary data.</text>
</comment>
<dbReference type="EMBL" id="POUT01000009">
    <property type="protein sequence ID" value="PNG07258.1"/>
    <property type="molecule type" value="Genomic_DNA"/>
</dbReference>
<dbReference type="Proteomes" id="UP000236023">
    <property type="component" value="Unassembled WGS sequence"/>
</dbReference>
<sequence>MSELKDQSIEQGTRKRADYNNARRARLALSIDRSDGGQLQIVVETDMRSHEEEPEIQQNTFLAVVPLARLPGHDRYDEAPKGALPRPGRIYIFQNGRLWRELACDGKGDLSDVDVAHWRHIAAQGEPADDRPPVGKPLALTLVPMLLQGRFVGDQYRMAYSEMAWTWEYIAWLEADSSRVGNRCQSVAPAWSAAIVGGERWKPTQAMPVVVIDRQAEGLRARDFNVESTLADPAVFTPSFTAFAETEWVIKLQCAQEQLAAFQQGERPHPLPELEAGPDMLVEKKLRGYPKLVGFMLEDPQFALRHATAQARLAEAYLLSLNALVAHRPNGRYAQVVYSTVMRSGDNPLAKFRDLIDQPALLEAVFEDERKAAREHLERTLERLLALFERRLESVAADWLFSHDERLLEPYAWLTEALDALNKTPSQCDALCHTPTSRELEARIDRLVQSLLQATHPLTRRMLVGVDGELPEAVERLQALSVQTREPDPARMGLSTLLQAASLDTPATDALGVSKNMTALVGDFMDLFATAVGTQLNRVGASLVNIELHRLFAPAFGVFERLSPSWKGLTLVSRADANTQGLVILGVEGAGLSHGLTAEERRTLTRRNYRYATLHDKAGNPIGSTSPRHAQRQLPNLGRITVIAAPADHPQVHKLSAWKLQANRTIQATLETPAVPLVAVVCALFNLHAQRIGMKELKTEGSEGIFRYHAGELSAGTELIVALGNLSKPILGAENGLAGR</sequence>
<accession>A0A2N8SXR6</accession>